<dbReference type="Proteomes" id="UP000076502">
    <property type="component" value="Unassembled WGS sequence"/>
</dbReference>
<name>A0A154P1T9_DUFNO</name>
<dbReference type="STRING" id="178035.A0A154P1T9"/>
<dbReference type="PANTHER" id="PTHR13473">
    <property type="entry name" value="MITOCHONDRIAL RIBOSOMAL PROTEIN L48"/>
    <property type="match status" value="1"/>
</dbReference>
<evidence type="ECO:0000256" key="1">
    <source>
        <dbReference type="ARBA" id="ARBA00022980"/>
    </source>
</evidence>
<dbReference type="SUPFAM" id="SSF54999">
    <property type="entry name" value="Ribosomal protein S10"/>
    <property type="match status" value="1"/>
</dbReference>
<dbReference type="GO" id="GO:1990904">
    <property type="term" value="C:ribonucleoprotein complex"/>
    <property type="evidence" value="ECO:0007669"/>
    <property type="project" value="UniProtKB-KW"/>
</dbReference>
<dbReference type="OrthoDB" id="5984298at2759"/>
<sequence length="222" mass="25412">MGSLTVILLGEGEVIRREVMSLVEKIPARKDAPTMPIPLDAIWREIGEFWPRGVHLLLRAAFFPSGGTLTMGLGLTHSNQSEKPREGAPFYPVLNIQMRGYVYPLLENYQSFIHRIAKTLDIDVEDSFAYPHKEYKVERYKKNSAIVDSEYALKLYERDIQISNVSTTTCPILIRILEATLPEGVSLHIDKYDSDLGKKRYIPDKDLLDMKSELTEMRKPRT</sequence>
<feature type="domain" description="Small ribosomal subunit protein uS10" evidence="3">
    <location>
        <begin position="95"/>
        <end position="190"/>
    </location>
</feature>
<evidence type="ECO:0000259" key="3">
    <source>
        <dbReference type="SMART" id="SM01403"/>
    </source>
</evidence>
<dbReference type="EMBL" id="KQ434803">
    <property type="protein sequence ID" value="KZC05896.1"/>
    <property type="molecule type" value="Genomic_DNA"/>
</dbReference>
<dbReference type="Gene3D" id="3.30.70.600">
    <property type="entry name" value="Ribosomal protein S10 domain"/>
    <property type="match status" value="1"/>
</dbReference>
<accession>A0A154P1T9</accession>
<dbReference type="InterPro" id="IPR036838">
    <property type="entry name" value="Ribosomal_uS10_dom_sf"/>
</dbReference>
<dbReference type="GO" id="GO:0005761">
    <property type="term" value="C:mitochondrial ribosome"/>
    <property type="evidence" value="ECO:0007669"/>
    <property type="project" value="InterPro"/>
</dbReference>
<reference evidence="4 5" key="1">
    <citation type="submission" date="2015-07" db="EMBL/GenBank/DDBJ databases">
        <title>The genome of Dufourea novaeangliae.</title>
        <authorList>
            <person name="Pan H."/>
            <person name="Kapheim K."/>
        </authorList>
    </citation>
    <scope>NUCLEOTIDE SEQUENCE [LARGE SCALE GENOMIC DNA]</scope>
    <source>
        <strain evidence="4">0120121106</strain>
        <tissue evidence="4">Whole body</tissue>
    </source>
</reference>
<proteinExistence type="predicted"/>
<keyword evidence="2" id="KW-0687">Ribonucleoprotein</keyword>
<organism evidence="4 5">
    <name type="scientific">Dufourea novaeangliae</name>
    <name type="common">Sweat bee</name>
    <dbReference type="NCBI Taxonomy" id="178035"/>
    <lineage>
        <taxon>Eukaryota</taxon>
        <taxon>Metazoa</taxon>
        <taxon>Ecdysozoa</taxon>
        <taxon>Arthropoda</taxon>
        <taxon>Hexapoda</taxon>
        <taxon>Insecta</taxon>
        <taxon>Pterygota</taxon>
        <taxon>Neoptera</taxon>
        <taxon>Endopterygota</taxon>
        <taxon>Hymenoptera</taxon>
        <taxon>Apocrita</taxon>
        <taxon>Aculeata</taxon>
        <taxon>Apoidea</taxon>
        <taxon>Anthophila</taxon>
        <taxon>Halictidae</taxon>
        <taxon>Rophitinae</taxon>
        <taxon>Dufourea</taxon>
    </lineage>
</organism>
<dbReference type="PANTHER" id="PTHR13473:SF0">
    <property type="entry name" value="LARGE RIBOSOMAL SUBUNIT PROTEIN ML48"/>
    <property type="match status" value="1"/>
</dbReference>
<protein>
    <submittedName>
        <fullName evidence="4">39S ribosomal protein L48, mitochondrial</fullName>
    </submittedName>
</protein>
<dbReference type="Pfam" id="PF00338">
    <property type="entry name" value="Ribosomal_S10"/>
    <property type="match status" value="1"/>
</dbReference>
<dbReference type="AlphaFoldDB" id="A0A154P1T9"/>
<evidence type="ECO:0000313" key="4">
    <source>
        <dbReference type="EMBL" id="KZC05896.1"/>
    </source>
</evidence>
<evidence type="ECO:0000256" key="2">
    <source>
        <dbReference type="ARBA" id="ARBA00023274"/>
    </source>
</evidence>
<gene>
    <name evidence="4" type="ORF">WN55_06069</name>
</gene>
<dbReference type="InterPro" id="IPR027486">
    <property type="entry name" value="Ribosomal_uS10_dom"/>
</dbReference>
<dbReference type="SMART" id="SM01403">
    <property type="entry name" value="Ribosomal_S10"/>
    <property type="match status" value="1"/>
</dbReference>
<keyword evidence="1 4" id="KW-0689">Ribosomal protein</keyword>
<dbReference type="InterPro" id="IPR027487">
    <property type="entry name" value="Ribosomal_mL48"/>
</dbReference>
<keyword evidence="5" id="KW-1185">Reference proteome</keyword>
<evidence type="ECO:0000313" key="5">
    <source>
        <dbReference type="Proteomes" id="UP000076502"/>
    </source>
</evidence>